<dbReference type="Pfam" id="PF09700">
    <property type="entry name" value="Cas_Cmr3"/>
    <property type="match status" value="1"/>
</dbReference>
<dbReference type="KEGG" id="ccur:IAR63_00130"/>
<evidence type="ECO:0000313" key="2">
    <source>
        <dbReference type="Proteomes" id="UP000516013"/>
    </source>
</evidence>
<protein>
    <submittedName>
        <fullName evidence="1">CRISPR-associated protein</fullName>
    </submittedName>
</protein>
<dbReference type="InterPro" id="IPR019117">
    <property type="entry name" value="CRISPR-assoc_protein_Cmr3"/>
</dbReference>
<dbReference type="Proteomes" id="UP000516013">
    <property type="component" value="Chromosome"/>
</dbReference>
<dbReference type="AlphaFoldDB" id="A0A7H0F0M9"/>
<dbReference type="EMBL" id="CP060822">
    <property type="protein sequence ID" value="QNP29595.1"/>
    <property type="molecule type" value="Genomic_DNA"/>
</dbReference>
<gene>
    <name evidence="1" type="ORF">IAR63_00130</name>
</gene>
<evidence type="ECO:0000313" key="1">
    <source>
        <dbReference type="EMBL" id="QNP29595.1"/>
    </source>
</evidence>
<dbReference type="RefSeq" id="WP_050784643.1">
    <property type="nucleotide sequence ID" value="NZ_CP060822.1"/>
</dbReference>
<name>A0A7H0F0M9_9CYAN</name>
<organism evidence="1 2">
    <name type="scientific">Cylindrospermopsis curvispora GIHE-G1</name>
    <dbReference type="NCBI Taxonomy" id="2666332"/>
    <lineage>
        <taxon>Bacteria</taxon>
        <taxon>Bacillati</taxon>
        <taxon>Cyanobacteriota</taxon>
        <taxon>Cyanophyceae</taxon>
        <taxon>Nostocales</taxon>
        <taxon>Aphanizomenonaceae</taxon>
        <taxon>Cylindrospermopsis</taxon>
    </lineage>
</organism>
<dbReference type="Gene3D" id="3.30.70.2940">
    <property type="match status" value="1"/>
</dbReference>
<keyword evidence="2" id="KW-1185">Reference proteome</keyword>
<accession>A0A7H0F0M9</accession>
<reference evidence="1 2" key="1">
    <citation type="submission" date="2020-08" db="EMBL/GenBank/DDBJ databases">
        <title>Complete genome sequence of Raphidiopsis curvispora isolated from drinking water reservoir in South Korea.</title>
        <authorList>
            <person name="Jeong J."/>
        </authorList>
    </citation>
    <scope>NUCLEOTIDE SEQUENCE [LARGE SCALE GENOMIC DNA]</scope>
    <source>
        <strain evidence="1 2">GIHE-G1</strain>
    </source>
</reference>
<sequence>MNERQMYWYKIEPIDVLLFRDAKPFSPGESAWAKGLFPPFPGTVFQSLRSALDKHTKDLDFLGPFLLDPQDRLCFPTPKDLLAVSWSTTDKETTEEDNLQKQSPKWHRTLRLEPVDLTDEAWKHLVFDEVERLAPMVAPFKKLKQGEFFCRPYPWITAQALSEYLQGKELTEPTHFQETPWDVQIMPHIQMQANKRQVKDEDGYFTEVAIRLEPGWRLVAGISVELPETVIRLGGEGHRALVTPFQVPDTERRMFNSDPPKKGNFAYLLTPGLGVKEEAVYGIYPSDWQSILAGCASDRPLLWGGVSQIRRKIGGYENKDEQIKQRSTNGEQGDKEFALLPQRAFVPSGTVYRFKKLPSKLTHPTHLLPKNDSKQQWLKSFYTLNYGKLLWGINQ</sequence>
<proteinExistence type="predicted"/>